<dbReference type="Pfam" id="PF01695">
    <property type="entry name" value="IstB_IS21"/>
    <property type="match status" value="1"/>
</dbReference>
<accession>A0A087BBT7</accession>
<feature type="domain" description="AAA+ ATPase" evidence="1">
    <location>
        <begin position="116"/>
        <end position="256"/>
    </location>
</feature>
<dbReference type="InterPro" id="IPR003593">
    <property type="entry name" value="AAA+_ATPase"/>
</dbReference>
<dbReference type="SUPFAM" id="SSF52540">
    <property type="entry name" value="P-loop containing nucleoside triphosphate hydrolases"/>
    <property type="match status" value="1"/>
</dbReference>
<name>A0A087BBT7_9BIFI</name>
<sequence>MVLKGKAGDGLVTPAEARAAGLSFEEPKPVACHFCGRELEPLGAVLLGQVRWVSHAPCGCDGELEAEREREHREREEAEAEMARRIAASGIKRRFRNAQTSIPAAVSYLGRFGDIQGRGLYFRGGVGAGKTTAACAIARALVYSGYSVVVTTTLEMLDSIQDTYGTGAKSAEGVGRYGRCDLLVLDDLGKEGANSWAMTTLFQVVNRRYEEMLPTIATSQYGIDEIERRLARGGERETAAAIASRLRETCEVVDLGNRDRRRRG</sequence>
<evidence type="ECO:0000313" key="3">
    <source>
        <dbReference type="Proteomes" id="UP000029060"/>
    </source>
</evidence>
<dbReference type="OrthoDB" id="9770694at2"/>
<dbReference type="EMBL" id="JGZC01000011">
    <property type="protein sequence ID" value="KFI68487.1"/>
    <property type="molecule type" value="Genomic_DNA"/>
</dbReference>
<dbReference type="STRING" id="78345.BMERY_1938"/>
<evidence type="ECO:0000313" key="2">
    <source>
        <dbReference type="EMBL" id="KFI68487.1"/>
    </source>
</evidence>
<protein>
    <submittedName>
        <fullName evidence="2">Phage DNA replication protein</fullName>
    </submittedName>
</protein>
<dbReference type="RefSeq" id="WP_033521660.1">
    <property type="nucleotide sequence ID" value="NZ_JGZC01000011.1"/>
</dbReference>
<organism evidence="2 3">
    <name type="scientific">Bifidobacterium merycicum</name>
    <dbReference type="NCBI Taxonomy" id="78345"/>
    <lineage>
        <taxon>Bacteria</taxon>
        <taxon>Bacillati</taxon>
        <taxon>Actinomycetota</taxon>
        <taxon>Actinomycetes</taxon>
        <taxon>Bifidobacteriales</taxon>
        <taxon>Bifidobacteriaceae</taxon>
        <taxon>Bifidobacterium</taxon>
    </lineage>
</organism>
<keyword evidence="3" id="KW-1185">Reference proteome</keyword>
<comment type="caution">
    <text evidence="2">The sequence shown here is derived from an EMBL/GenBank/DDBJ whole genome shotgun (WGS) entry which is preliminary data.</text>
</comment>
<dbReference type="SMART" id="SM00382">
    <property type="entry name" value="AAA"/>
    <property type="match status" value="1"/>
</dbReference>
<dbReference type="eggNOG" id="COG1484">
    <property type="taxonomic scope" value="Bacteria"/>
</dbReference>
<gene>
    <name evidence="2" type="ORF">BMERY_1938</name>
</gene>
<dbReference type="InterPro" id="IPR027417">
    <property type="entry name" value="P-loop_NTPase"/>
</dbReference>
<dbReference type="Proteomes" id="UP000029060">
    <property type="component" value="Unassembled WGS sequence"/>
</dbReference>
<dbReference type="GO" id="GO:0005524">
    <property type="term" value="F:ATP binding"/>
    <property type="evidence" value="ECO:0007669"/>
    <property type="project" value="InterPro"/>
</dbReference>
<reference evidence="2 3" key="1">
    <citation type="submission" date="2014-03" db="EMBL/GenBank/DDBJ databases">
        <title>Genomics of Bifidobacteria.</title>
        <authorList>
            <person name="Ventura M."/>
            <person name="Milani C."/>
            <person name="Lugli G.A."/>
        </authorList>
    </citation>
    <scope>NUCLEOTIDE SEQUENCE [LARGE SCALE GENOMIC DNA]</scope>
    <source>
        <strain evidence="2 3">LMG 11341</strain>
    </source>
</reference>
<dbReference type="PANTHER" id="PTHR30050">
    <property type="entry name" value="CHROMOSOMAL REPLICATION INITIATOR PROTEIN DNAA"/>
    <property type="match status" value="1"/>
</dbReference>
<dbReference type="InterPro" id="IPR002611">
    <property type="entry name" value="IstB_ATP-bd"/>
</dbReference>
<evidence type="ECO:0000259" key="1">
    <source>
        <dbReference type="SMART" id="SM00382"/>
    </source>
</evidence>
<dbReference type="Gene3D" id="3.40.50.300">
    <property type="entry name" value="P-loop containing nucleotide triphosphate hydrolases"/>
    <property type="match status" value="1"/>
</dbReference>
<dbReference type="AlphaFoldDB" id="A0A087BBT7"/>
<dbReference type="GO" id="GO:0006260">
    <property type="term" value="P:DNA replication"/>
    <property type="evidence" value="ECO:0007669"/>
    <property type="project" value="TreeGrafter"/>
</dbReference>
<dbReference type="PANTHER" id="PTHR30050:SF4">
    <property type="entry name" value="ATP-BINDING PROTEIN RV3427C IN INSERTION SEQUENCE-RELATED"/>
    <property type="match status" value="1"/>
</dbReference>
<dbReference type="CDD" id="cd00009">
    <property type="entry name" value="AAA"/>
    <property type="match status" value="1"/>
</dbReference>
<proteinExistence type="predicted"/>